<evidence type="ECO:0000256" key="3">
    <source>
        <dbReference type="ARBA" id="ARBA00022692"/>
    </source>
</evidence>
<dbReference type="PROSITE" id="PS50850">
    <property type="entry name" value="MFS"/>
    <property type="match status" value="1"/>
</dbReference>
<feature type="compositionally biased region" description="Basic and acidic residues" evidence="6">
    <location>
        <begin position="60"/>
        <end position="69"/>
    </location>
</feature>
<dbReference type="GO" id="GO:0022857">
    <property type="term" value="F:transmembrane transporter activity"/>
    <property type="evidence" value="ECO:0007669"/>
    <property type="project" value="InterPro"/>
</dbReference>
<dbReference type="EMBL" id="JAPEVB010000003">
    <property type="protein sequence ID" value="KAJ4390873.1"/>
    <property type="molecule type" value="Genomic_DNA"/>
</dbReference>
<dbReference type="PANTHER" id="PTHR23502:SF51">
    <property type="entry name" value="QUINIDINE RESISTANCE PROTEIN 1-RELATED"/>
    <property type="match status" value="1"/>
</dbReference>
<feature type="region of interest" description="Disordered" evidence="6">
    <location>
        <begin position="575"/>
        <end position="627"/>
    </location>
</feature>
<feature type="compositionally biased region" description="Basic and acidic residues" evidence="6">
    <location>
        <begin position="575"/>
        <end position="596"/>
    </location>
</feature>
<dbReference type="Pfam" id="PF07690">
    <property type="entry name" value="MFS_1"/>
    <property type="match status" value="1"/>
</dbReference>
<keyword evidence="4 7" id="KW-1133">Transmembrane helix</keyword>
<dbReference type="GO" id="GO:0005886">
    <property type="term" value="C:plasma membrane"/>
    <property type="evidence" value="ECO:0007669"/>
    <property type="project" value="TreeGrafter"/>
</dbReference>
<dbReference type="OrthoDB" id="440553at2759"/>
<protein>
    <recommendedName>
        <fullName evidence="8">Major facilitator superfamily (MFS) profile domain-containing protein</fullName>
    </recommendedName>
</protein>
<keyword evidence="3 7" id="KW-0812">Transmembrane</keyword>
<dbReference type="Gene3D" id="1.20.1720.10">
    <property type="entry name" value="Multidrug resistance protein D"/>
    <property type="match status" value="1"/>
</dbReference>
<feature type="transmembrane region" description="Helical" evidence="7">
    <location>
        <begin position="513"/>
        <end position="534"/>
    </location>
</feature>
<feature type="transmembrane region" description="Helical" evidence="7">
    <location>
        <begin position="170"/>
        <end position="190"/>
    </location>
</feature>
<name>A0A9W9CW83_9PEZI</name>
<feature type="domain" description="Major facilitator superfamily (MFS) profile" evidence="8">
    <location>
        <begin position="105"/>
        <end position="565"/>
    </location>
</feature>
<gene>
    <name evidence="9" type="ORF">N0V93_004472</name>
</gene>
<feature type="transmembrane region" description="Helical" evidence="7">
    <location>
        <begin position="260"/>
        <end position="279"/>
    </location>
</feature>
<dbReference type="PRINTS" id="PR01036">
    <property type="entry name" value="TCRTETB"/>
</dbReference>
<dbReference type="Gene3D" id="1.20.1250.20">
    <property type="entry name" value="MFS general substrate transporter like domains"/>
    <property type="match status" value="1"/>
</dbReference>
<feature type="transmembrane region" description="Helical" evidence="7">
    <location>
        <begin position="475"/>
        <end position="501"/>
    </location>
</feature>
<evidence type="ECO:0000256" key="4">
    <source>
        <dbReference type="ARBA" id="ARBA00022989"/>
    </source>
</evidence>
<reference evidence="9" key="1">
    <citation type="submission" date="2022-10" db="EMBL/GenBank/DDBJ databases">
        <title>Tapping the CABI collections for fungal endophytes: first genome assemblies for Collariella, Neodidymelliopsis, Ascochyta clinopodiicola, Didymella pomorum, Didymosphaeria variabile, Neocosmospora piperis and Neocucurbitaria cava.</title>
        <authorList>
            <person name="Hill R."/>
        </authorList>
    </citation>
    <scope>NUCLEOTIDE SEQUENCE</scope>
    <source>
        <strain evidence="9">IMI 355082</strain>
    </source>
</reference>
<dbReference type="PANTHER" id="PTHR23502">
    <property type="entry name" value="MAJOR FACILITATOR SUPERFAMILY"/>
    <property type="match status" value="1"/>
</dbReference>
<dbReference type="CDD" id="cd17323">
    <property type="entry name" value="MFS_Tpo1_MDR_like"/>
    <property type="match status" value="1"/>
</dbReference>
<keyword evidence="5 7" id="KW-0472">Membrane</keyword>
<proteinExistence type="predicted"/>
<accession>A0A9W9CW83</accession>
<evidence type="ECO:0000256" key="6">
    <source>
        <dbReference type="SAM" id="MobiDB-lite"/>
    </source>
</evidence>
<organism evidence="9 10">
    <name type="scientific">Gnomoniopsis smithogilvyi</name>
    <dbReference type="NCBI Taxonomy" id="1191159"/>
    <lineage>
        <taxon>Eukaryota</taxon>
        <taxon>Fungi</taxon>
        <taxon>Dikarya</taxon>
        <taxon>Ascomycota</taxon>
        <taxon>Pezizomycotina</taxon>
        <taxon>Sordariomycetes</taxon>
        <taxon>Sordariomycetidae</taxon>
        <taxon>Diaporthales</taxon>
        <taxon>Gnomoniaceae</taxon>
        <taxon>Gnomoniopsis</taxon>
    </lineage>
</organism>
<evidence type="ECO:0000313" key="10">
    <source>
        <dbReference type="Proteomes" id="UP001140453"/>
    </source>
</evidence>
<keyword evidence="2" id="KW-0813">Transport</keyword>
<sequence length="627" mass="67852">MPGETLDLERTSKAASSRTTPLADDQKGEPTSADPGLKMENEGSPTAADDLKEPQGILVDRYEASRPDQEPPSEQLVVSASSDGDPAQAVEAPYSSFSLFEKRMIVLAASLSAFFSPLTAQIYFPALNVVAEAFDVSISKINLTVTTYMIFQGITPMFIGGFADTAGRRPAYVICFVVYIAANIGVALCQNYAELLVLRCIQSAGSSSTVALCQAVVADTVTSSERGQYVGITVLPIVLAPSLGPVLGGILAQYLGWRSIFWFLTIIAVITLVAMLLFFPETCRSLVGDGSIRPHPIYRTVWQMIKDSRKKRKAKRSGDADLLHRVTTTTSSKSPPKFTIKFGNPFDSVMLLFEPVLGLLLLYSGIVFAGFYAIATSMSENLKDLYDLTEIELGLMYLPMAAGSVAAAFIVGPGINWNYRRHAKRLGMTITKGRQDDLSNFPIEKARIEVGLPLLLLATLVLFAWGWALQYKTSIAVPAVLLFLMGLGMIGFSNTSSVLIVDMYPGRAGAATAANNLTRCLIGSAATAAITPMINGMGIGWAFTVYGFLYLIGAPMLLLIMRNGIKWRRQLREKEERKKARREEKQPEGAAEKTDTTESLALGSTGVDEKARAGEDAVSVEGNDAHK</sequence>
<feature type="transmembrane region" description="Helical" evidence="7">
    <location>
        <begin position="540"/>
        <end position="560"/>
    </location>
</feature>
<dbReference type="AlphaFoldDB" id="A0A9W9CW83"/>
<dbReference type="FunFam" id="1.20.1720.10:FF:000009">
    <property type="entry name" value="MFS multidrug transporter"/>
    <property type="match status" value="1"/>
</dbReference>
<feature type="transmembrane region" description="Helical" evidence="7">
    <location>
        <begin position="144"/>
        <end position="163"/>
    </location>
</feature>
<evidence type="ECO:0000256" key="5">
    <source>
        <dbReference type="ARBA" id="ARBA00023136"/>
    </source>
</evidence>
<feature type="transmembrane region" description="Helical" evidence="7">
    <location>
        <begin position="351"/>
        <end position="375"/>
    </location>
</feature>
<dbReference type="InterPro" id="IPR036259">
    <property type="entry name" value="MFS_trans_sf"/>
</dbReference>
<dbReference type="Proteomes" id="UP001140453">
    <property type="component" value="Unassembled WGS sequence"/>
</dbReference>
<comment type="subcellular location">
    <subcellularLocation>
        <location evidence="1">Membrane</location>
        <topology evidence="1">Multi-pass membrane protein</topology>
    </subcellularLocation>
</comment>
<evidence type="ECO:0000256" key="1">
    <source>
        <dbReference type="ARBA" id="ARBA00004141"/>
    </source>
</evidence>
<dbReference type="SUPFAM" id="SSF103473">
    <property type="entry name" value="MFS general substrate transporter"/>
    <property type="match status" value="1"/>
</dbReference>
<comment type="caution">
    <text evidence="9">The sequence shown here is derived from an EMBL/GenBank/DDBJ whole genome shotgun (WGS) entry which is preliminary data.</text>
</comment>
<feature type="transmembrane region" description="Helical" evidence="7">
    <location>
        <begin position="450"/>
        <end position="469"/>
    </location>
</feature>
<evidence type="ECO:0000256" key="2">
    <source>
        <dbReference type="ARBA" id="ARBA00022448"/>
    </source>
</evidence>
<feature type="region of interest" description="Disordered" evidence="6">
    <location>
        <begin position="1"/>
        <end position="82"/>
    </location>
</feature>
<feature type="transmembrane region" description="Helical" evidence="7">
    <location>
        <begin position="229"/>
        <end position="254"/>
    </location>
</feature>
<feature type="transmembrane region" description="Helical" evidence="7">
    <location>
        <begin position="104"/>
        <end position="124"/>
    </location>
</feature>
<keyword evidence="10" id="KW-1185">Reference proteome</keyword>
<evidence type="ECO:0000259" key="8">
    <source>
        <dbReference type="PROSITE" id="PS50850"/>
    </source>
</evidence>
<dbReference type="InterPro" id="IPR020846">
    <property type="entry name" value="MFS_dom"/>
</dbReference>
<dbReference type="InterPro" id="IPR011701">
    <property type="entry name" value="MFS"/>
</dbReference>
<evidence type="ECO:0000313" key="9">
    <source>
        <dbReference type="EMBL" id="KAJ4390873.1"/>
    </source>
</evidence>
<evidence type="ECO:0000256" key="7">
    <source>
        <dbReference type="SAM" id="Phobius"/>
    </source>
</evidence>
<feature type="transmembrane region" description="Helical" evidence="7">
    <location>
        <begin position="395"/>
        <end position="419"/>
    </location>
</feature>